<dbReference type="Proteomes" id="UP001153069">
    <property type="component" value="Unassembled WGS sequence"/>
</dbReference>
<accession>A0A9N8F2H0</accession>
<keyword evidence="3" id="KW-1185">Reference proteome</keyword>
<evidence type="ECO:0000313" key="2">
    <source>
        <dbReference type="EMBL" id="CAB9529190.1"/>
    </source>
</evidence>
<feature type="region of interest" description="Disordered" evidence="1">
    <location>
        <begin position="1"/>
        <end position="58"/>
    </location>
</feature>
<comment type="caution">
    <text evidence="2">The sequence shown here is derived from an EMBL/GenBank/DDBJ whole genome shotgun (WGS) entry which is preliminary data.</text>
</comment>
<dbReference type="InterPro" id="IPR011990">
    <property type="entry name" value="TPR-like_helical_dom_sf"/>
</dbReference>
<evidence type="ECO:0000256" key="1">
    <source>
        <dbReference type="SAM" id="MobiDB-lite"/>
    </source>
</evidence>
<organism evidence="2 3">
    <name type="scientific">Seminavis robusta</name>
    <dbReference type="NCBI Taxonomy" id="568900"/>
    <lineage>
        <taxon>Eukaryota</taxon>
        <taxon>Sar</taxon>
        <taxon>Stramenopiles</taxon>
        <taxon>Ochrophyta</taxon>
        <taxon>Bacillariophyta</taxon>
        <taxon>Bacillariophyceae</taxon>
        <taxon>Bacillariophycidae</taxon>
        <taxon>Naviculales</taxon>
        <taxon>Naviculaceae</taxon>
        <taxon>Seminavis</taxon>
    </lineage>
</organism>
<feature type="compositionally biased region" description="Polar residues" evidence="1">
    <location>
        <begin position="1"/>
        <end position="39"/>
    </location>
</feature>
<proteinExistence type="predicted"/>
<reference evidence="2" key="1">
    <citation type="submission" date="2020-06" db="EMBL/GenBank/DDBJ databases">
        <authorList>
            <consortium name="Plant Systems Biology data submission"/>
        </authorList>
    </citation>
    <scope>NUCLEOTIDE SEQUENCE</scope>
    <source>
        <strain evidence="2">D6</strain>
    </source>
</reference>
<dbReference type="EMBL" id="CAICTM010002420">
    <property type="protein sequence ID" value="CAB9529190.1"/>
    <property type="molecule type" value="Genomic_DNA"/>
</dbReference>
<sequence>MSSPPKRNIVVTTTRSPPKRNSSGRQQRISNSSAGSNSRPILPGLRRTRTMPASMPSPHRISASAKMMAGPRLSKFFELVSLDDASTSATSFLSMSLSNHSTGNAHNSGSGSGSSRFRTSSVRAAEICVEELDIFVSKVLPEFVQEKGLVTLLDYAVKDYSDATDSHHAALQELALGLTSILESTPSLPASVVAELHSYRGLVHLEQENAYASAIECFTRALWIQSHMSKSSSSSAPGTTMIASNASHLWDVAMTEHRLGVAYGRSGKYLKAIDQMEHAIKSYDKAGVGISESCYVEAKEDLHEFQEAHQISLIRSSGRHHIRTSILRRTKSFGGRQNRPSAKLIPDEVKVELEREFERDSSSTSTC</sequence>
<gene>
    <name evidence="2" type="ORF">SEMRO_2422_G327170.1</name>
</gene>
<protein>
    <submittedName>
        <fullName evidence="2">Uncharacterized protein</fullName>
    </submittedName>
</protein>
<name>A0A9N8F2H0_9STRA</name>
<dbReference type="Gene3D" id="1.25.40.10">
    <property type="entry name" value="Tetratricopeptide repeat domain"/>
    <property type="match status" value="1"/>
</dbReference>
<dbReference type="SUPFAM" id="SSF48452">
    <property type="entry name" value="TPR-like"/>
    <property type="match status" value="1"/>
</dbReference>
<evidence type="ECO:0000313" key="3">
    <source>
        <dbReference type="Proteomes" id="UP001153069"/>
    </source>
</evidence>
<dbReference type="AlphaFoldDB" id="A0A9N8F2H0"/>